<evidence type="ECO:0000313" key="3">
    <source>
        <dbReference type="EMBL" id="OKH31528.1"/>
    </source>
</evidence>
<accession>A0A1U7I5H8</accession>
<feature type="region of interest" description="Disordered" evidence="1">
    <location>
        <begin position="54"/>
        <end position="82"/>
    </location>
</feature>
<gene>
    <name evidence="3" type="ORF">NIES2119_28385</name>
</gene>
<dbReference type="Proteomes" id="UP000185860">
    <property type="component" value="Unassembled WGS sequence"/>
</dbReference>
<dbReference type="EMBL" id="MRCE01000049">
    <property type="protein sequence ID" value="OKH31528.1"/>
    <property type="molecule type" value="Genomic_DNA"/>
</dbReference>
<dbReference type="OrthoDB" id="459661at2"/>
<feature type="compositionally biased region" description="Polar residues" evidence="1">
    <location>
        <begin position="131"/>
        <end position="144"/>
    </location>
</feature>
<reference evidence="3 4" key="1">
    <citation type="submission" date="2016-11" db="EMBL/GenBank/DDBJ databases">
        <title>Draft Genome Sequences of Nine Cyanobacterial Strains from Diverse Habitats.</title>
        <authorList>
            <person name="Zhu T."/>
            <person name="Hou S."/>
            <person name="Lu X."/>
            <person name="Hess W.R."/>
        </authorList>
    </citation>
    <scope>NUCLEOTIDE SEQUENCE [LARGE SCALE GENOMIC DNA]</scope>
    <source>
        <strain evidence="3 4">IAM M-71</strain>
    </source>
</reference>
<dbReference type="STRING" id="454136.NIES2119_28385"/>
<keyword evidence="2" id="KW-0812">Transmembrane</keyword>
<feature type="transmembrane region" description="Helical" evidence="2">
    <location>
        <begin position="20"/>
        <end position="44"/>
    </location>
</feature>
<evidence type="ECO:0000313" key="4">
    <source>
        <dbReference type="Proteomes" id="UP000185860"/>
    </source>
</evidence>
<sequence>MSSHQPPANLRYLKARLRPLLRPQVWGTIIFLLVVSTVAGFYFANLEEFLADENRDTPTSDASNNNSDDEQATESNISPEDRAIAADIDVSSVLEKDLAANNETLEAAPEKPRETLFDQYMKQKQARDKAANSSEAQGNQQSANVVADDNPFLIRFPNANNAGRNNLATSTNPFLFNLPNNSSTNLNSTNSTTPTNLNNTNALQTALDRANGYNNSTNLDANGNEKNPLQAAIDRQANSPNNSNITNNNRNSPTTANQGVQNNINLIAQPNQITPLLGTTPYNNPGVTTTIPNTGVPVQGTVPLTPYSNIPGNTTLPTQIPPTGIPPASIPNSYDANLGVTNYVPNSYTYLNQPQVPIVPTTTQTLPSTTGVTNPNLVNPGVQTVPNQVQNAPAPFSVPRTPPGRNIGGGQINTFSNP</sequence>
<evidence type="ECO:0000256" key="2">
    <source>
        <dbReference type="SAM" id="Phobius"/>
    </source>
</evidence>
<feature type="compositionally biased region" description="Low complexity" evidence="1">
    <location>
        <begin position="238"/>
        <end position="255"/>
    </location>
</feature>
<comment type="caution">
    <text evidence="3">The sequence shown here is derived from an EMBL/GenBank/DDBJ whole genome shotgun (WGS) entry which is preliminary data.</text>
</comment>
<proteinExistence type="predicted"/>
<dbReference type="AlphaFoldDB" id="A0A1U7I5H8"/>
<keyword evidence="2" id="KW-1133">Transmembrane helix</keyword>
<feature type="region of interest" description="Disordered" evidence="1">
    <location>
        <begin position="122"/>
        <end position="144"/>
    </location>
</feature>
<feature type="region of interest" description="Disordered" evidence="1">
    <location>
        <begin position="236"/>
        <end position="258"/>
    </location>
</feature>
<protein>
    <submittedName>
        <fullName evidence="3">Uncharacterized protein</fullName>
    </submittedName>
</protein>
<evidence type="ECO:0000256" key="1">
    <source>
        <dbReference type="SAM" id="MobiDB-lite"/>
    </source>
</evidence>
<keyword evidence="2" id="KW-0472">Membrane</keyword>
<name>A0A1U7I5H8_9CYAN</name>
<feature type="region of interest" description="Disordered" evidence="1">
    <location>
        <begin position="393"/>
        <end position="418"/>
    </location>
</feature>
<organism evidence="3 4">
    <name type="scientific">[Phormidium ambiguum] IAM M-71</name>
    <dbReference type="NCBI Taxonomy" id="454136"/>
    <lineage>
        <taxon>Bacteria</taxon>
        <taxon>Bacillati</taxon>
        <taxon>Cyanobacteriota</taxon>
        <taxon>Cyanophyceae</taxon>
        <taxon>Oscillatoriophycideae</taxon>
        <taxon>Aerosakkonematales</taxon>
        <taxon>Aerosakkonemataceae</taxon>
        <taxon>Floridanema</taxon>
    </lineage>
</organism>
<dbReference type="RefSeq" id="WP_073596855.1">
    <property type="nucleotide sequence ID" value="NZ_MRCE01000049.1"/>
</dbReference>